<organism evidence="3 4">
    <name type="scientific">Ceratosolen solmsi marchali</name>
    <dbReference type="NCBI Taxonomy" id="326594"/>
    <lineage>
        <taxon>Eukaryota</taxon>
        <taxon>Metazoa</taxon>
        <taxon>Ecdysozoa</taxon>
        <taxon>Arthropoda</taxon>
        <taxon>Hexapoda</taxon>
        <taxon>Insecta</taxon>
        <taxon>Pterygota</taxon>
        <taxon>Neoptera</taxon>
        <taxon>Endopterygota</taxon>
        <taxon>Hymenoptera</taxon>
        <taxon>Apocrita</taxon>
        <taxon>Proctotrupomorpha</taxon>
        <taxon>Chalcidoidea</taxon>
        <taxon>Agaonidae</taxon>
        <taxon>Agaoninae</taxon>
        <taxon>Ceratosolen</taxon>
    </lineage>
</organism>
<keyword evidence="1" id="KW-0862">Zinc</keyword>
<keyword evidence="1" id="KW-0479">Metal-binding</keyword>
<gene>
    <name evidence="4" type="primary">LOC105366880</name>
</gene>
<reference evidence="4" key="1">
    <citation type="submission" date="2025-08" db="UniProtKB">
        <authorList>
            <consortium name="RefSeq"/>
        </authorList>
    </citation>
    <scope>IDENTIFICATION</scope>
</reference>
<dbReference type="InterPro" id="IPR012934">
    <property type="entry name" value="Znf_AD"/>
</dbReference>
<dbReference type="GO" id="GO:0005634">
    <property type="term" value="C:nucleus"/>
    <property type="evidence" value="ECO:0007669"/>
    <property type="project" value="InterPro"/>
</dbReference>
<dbReference type="SMART" id="SM00868">
    <property type="entry name" value="zf-AD"/>
    <property type="match status" value="1"/>
</dbReference>
<sequence>METLEKSNMCRLCGKHLGVAIDIFDKTEDHMRKINAILPILVHEMDLLPKQMCSRCRYKLEEFYNFYVDCAKTDTEFKSQLSWMNKENVQEKIITPMVKINKFKIKAEPSDNDDIIDSCNVLEHIRKNSLMFPASILKHSFDSKADCMFPCVNCQCIYSSRIKINNKSSKQVKVGTNVKSKSNVCSSNIVSDNVSKFNKFERANKNFSFKNLIKNHDNICSKSNNIYNSNILKPEKLDRTLRPRKVLIDYMGPRKKKKVSNIKAKFKSKLDIFDPSLISPVNMNLSHDLINSMYPSPILKLEKVDETFRTLRTRKNLEEFNRRIKDLKWNQSWQKTENQTKKILFKGRNFSKKNLLQGVNKSDKNLPITKLDKKQIQIEEIANKKNLQVKKRAKKQKFLKYMPNNSNKNVKIMKLNIKQELVNKIPENKSIKQLRQEKSIQIDRYKSQKISKVTIDRYPLCAVVKLEKDYTCNVDYPRIQIKRHLSLSNPSESQNTVLEVLPGQTSIFELAVDRKSRNIDSNISSKNLRNKGNRLKLINKNKPKISKKKKNLNLVNVKTILLEKATSIISQPDFKRYCEECDLCFKNKELYKLHPCYQK</sequence>
<dbReference type="PROSITE" id="PS51915">
    <property type="entry name" value="ZAD"/>
    <property type="match status" value="1"/>
</dbReference>
<proteinExistence type="predicted"/>
<dbReference type="Proteomes" id="UP000695007">
    <property type="component" value="Unplaced"/>
</dbReference>
<name>A0AAJ6YT64_9HYME</name>
<dbReference type="Gene3D" id="3.40.1800.20">
    <property type="match status" value="1"/>
</dbReference>
<keyword evidence="3" id="KW-1185">Reference proteome</keyword>
<feature type="binding site" evidence="1">
    <location>
        <position position="56"/>
    </location>
    <ligand>
        <name>Zn(2+)</name>
        <dbReference type="ChEBI" id="CHEBI:29105"/>
    </ligand>
</feature>
<evidence type="ECO:0000313" key="4">
    <source>
        <dbReference type="RefSeq" id="XP_011503778.1"/>
    </source>
</evidence>
<dbReference type="GO" id="GO:0008270">
    <property type="term" value="F:zinc ion binding"/>
    <property type="evidence" value="ECO:0007669"/>
    <property type="project" value="UniProtKB-UniRule"/>
</dbReference>
<evidence type="ECO:0000259" key="2">
    <source>
        <dbReference type="PROSITE" id="PS51915"/>
    </source>
</evidence>
<feature type="binding site" evidence="1">
    <location>
        <position position="53"/>
    </location>
    <ligand>
        <name>Zn(2+)</name>
        <dbReference type="ChEBI" id="CHEBI:29105"/>
    </ligand>
</feature>
<feature type="binding site" evidence="1">
    <location>
        <position position="10"/>
    </location>
    <ligand>
        <name>Zn(2+)</name>
        <dbReference type="ChEBI" id="CHEBI:29105"/>
    </ligand>
</feature>
<feature type="domain" description="ZAD" evidence="2">
    <location>
        <begin position="8"/>
        <end position="80"/>
    </location>
</feature>
<feature type="binding site" evidence="1">
    <location>
        <position position="13"/>
    </location>
    <ligand>
        <name>Zn(2+)</name>
        <dbReference type="ChEBI" id="CHEBI:29105"/>
    </ligand>
</feature>
<evidence type="ECO:0000256" key="1">
    <source>
        <dbReference type="PROSITE-ProRule" id="PRU01263"/>
    </source>
</evidence>
<dbReference type="GeneID" id="105366880"/>
<dbReference type="RefSeq" id="XP_011503778.1">
    <property type="nucleotide sequence ID" value="XM_011505476.1"/>
</dbReference>
<evidence type="ECO:0000313" key="3">
    <source>
        <dbReference type="Proteomes" id="UP000695007"/>
    </source>
</evidence>
<protein>
    <submittedName>
        <fullName evidence="4">Uncharacterized protein PFB0765w-like</fullName>
    </submittedName>
</protein>
<dbReference type="AlphaFoldDB" id="A0AAJ6YT64"/>
<accession>A0AAJ6YT64</accession>
<dbReference type="SUPFAM" id="SSF57716">
    <property type="entry name" value="Glucocorticoid receptor-like (DNA-binding domain)"/>
    <property type="match status" value="1"/>
</dbReference>
<keyword evidence="1" id="KW-0863">Zinc-finger</keyword>
<dbReference type="Pfam" id="PF07776">
    <property type="entry name" value="zf-AD"/>
    <property type="match status" value="1"/>
</dbReference>
<dbReference type="KEGG" id="csol:105366880"/>